<accession>A0AB33XRC4</accession>
<protein>
    <submittedName>
        <fullName evidence="1">Uncharacterized protein</fullName>
    </submittedName>
</protein>
<evidence type="ECO:0000313" key="2">
    <source>
        <dbReference type="Proteomes" id="UP000009352"/>
    </source>
</evidence>
<name>A0AB33XRC4_LACRH</name>
<sequence>MGPTEYNYQLKNWCLLILTRQDYFNFYTRFITIDVFRSAAPGQ</sequence>
<dbReference type="AlphaFoldDB" id="A0AB33XRC4"/>
<reference evidence="1 2" key="1">
    <citation type="journal article" date="2013" name="Genome Announc.">
        <title>Draft Genome Sequence of Staphylococcus simulans UMC-CNS-990, Isolated from a Case of Chronic Bovine Mastitis.</title>
        <authorList>
            <person name="Calcutt M.J."/>
            <person name="Foecking M.F."/>
            <person name="Hsieh H.Y."/>
            <person name="Perry J."/>
            <person name="Stewart G.C."/>
            <person name="Middleton J.R."/>
        </authorList>
    </citation>
    <scope>NUCLEOTIDE SEQUENCE [LARGE SCALE GENOMIC DNA]</scope>
    <source>
        <strain evidence="1 2">LRHMDP3</strain>
    </source>
</reference>
<gene>
    <name evidence="1" type="ORF">LRHMDP3_2562</name>
</gene>
<organism evidence="1 2">
    <name type="scientific">Lacticaseibacillus rhamnosus LRHMDP3</name>
    <dbReference type="NCBI Taxonomy" id="1203259"/>
    <lineage>
        <taxon>Bacteria</taxon>
        <taxon>Bacillati</taxon>
        <taxon>Bacillota</taxon>
        <taxon>Bacilli</taxon>
        <taxon>Lactobacillales</taxon>
        <taxon>Lactobacillaceae</taxon>
        <taxon>Lacticaseibacillus</taxon>
    </lineage>
</organism>
<dbReference type="Proteomes" id="UP000009352">
    <property type="component" value="Unassembled WGS sequence"/>
</dbReference>
<comment type="caution">
    <text evidence="1">The sequence shown here is derived from an EMBL/GenBank/DDBJ whole genome shotgun (WGS) entry which is preliminary data.</text>
</comment>
<dbReference type="EMBL" id="AMQX01000018">
    <property type="protein sequence ID" value="EKS49112.1"/>
    <property type="molecule type" value="Genomic_DNA"/>
</dbReference>
<evidence type="ECO:0000313" key="1">
    <source>
        <dbReference type="EMBL" id="EKS49112.1"/>
    </source>
</evidence>
<proteinExistence type="predicted"/>